<keyword evidence="1" id="KW-0732">Signal</keyword>
<dbReference type="EMBL" id="BDCR01000004">
    <property type="protein sequence ID" value="GAT63736.1"/>
    <property type="molecule type" value="Genomic_DNA"/>
</dbReference>
<keyword evidence="4" id="KW-1185">Reference proteome</keyword>
<evidence type="ECO:0000259" key="2">
    <source>
        <dbReference type="Pfam" id="PF05547"/>
    </source>
</evidence>
<dbReference type="STRING" id="681398.PJIAN_4277"/>
<keyword evidence="3" id="KW-0645">Protease</keyword>
<organism evidence="3 4">
    <name type="scientific">Paludibacter jiangxiensis</name>
    <dbReference type="NCBI Taxonomy" id="681398"/>
    <lineage>
        <taxon>Bacteria</taxon>
        <taxon>Pseudomonadati</taxon>
        <taxon>Bacteroidota</taxon>
        <taxon>Bacteroidia</taxon>
        <taxon>Bacteroidales</taxon>
        <taxon>Paludibacteraceae</taxon>
        <taxon>Paludibacter</taxon>
    </lineage>
</organism>
<feature type="chain" id="PRO_5007905258" evidence="1">
    <location>
        <begin position="20"/>
        <end position="843"/>
    </location>
</feature>
<dbReference type="GO" id="GO:0008237">
    <property type="term" value="F:metallopeptidase activity"/>
    <property type="evidence" value="ECO:0007669"/>
    <property type="project" value="UniProtKB-KW"/>
</dbReference>
<evidence type="ECO:0000313" key="3">
    <source>
        <dbReference type="EMBL" id="GAT63736.1"/>
    </source>
</evidence>
<dbReference type="RefSeq" id="WP_068705210.1">
    <property type="nucleotide sequence ID" value="NZ_BDCR01000004.1"/>
</dbReference>
<accession>A0A171AHF8</accession>
<dbReference type="NCBIfam" id="TIGR03296">
    <property type="entry name" value="M6dom_TIGR03296"/>
    <property type="match status" value="1"/>
</dbReference>
<dbReference type="InterPro" id="IPR008757">
    <property type="entry name" value="Peptidase_M6-like_domain"/>
</dbReference>
<dbReference type="GO" id="GO:0006508">
    <property type="term" value="P:proteolysis"/>
    <property type="evidence" value="ECO:0007669"/>
    <property type="project" value="UniProtKB-KW"/>
</dbReference>
<reference evidence="4" key="1">
    <citation type="submission" date="2016-04" db="EMBL/GenBank/DDBJ databases">
        <title>Draft genome sequence of Paludibacter jiangxiensis strain NM7.</title>
        <authorList>
            <person name="Qiu Y."/>
            <person name="Matsuura N."/>
            <person name="Ohashi A."/>
            <person name="Tourlousse M.D."/>
            <person name="Sekiguchi Y."/>
        </authorList>
    </citation>
    <scope>NUCLEOTIDE SEQUENCE [LARGE SCALE GENOMIC DNA]</scope>
    <source>
        <strain evidence="4">NM7</strain>
    </source>
</reference>
<gene>
    <name evidence="3" type="ORF">PJIAN_4277</name>
</gene>
<name>A0A171AHF8_9BACT</name>
<evidence type="ECO:0000313" key="4">
    <source>
        <dbReference type="Proteomes" id="UP000076586"/>
    </source>
</evidence>
<dbReference type="PANTHER" id="PTHR41775">
    <property type="entry name" value="SECRETED PROTEIN-RELATED"/>
    <property type="match status" value="1"/>
</dbReference>
<feature type="domain" description="Peptidase M6-like" evidence="2">
    <location>
        <begin position="159"/>
        <end position="369"/>
    </location>
</feature>
<dbReference type="Pfam" id="PF05547">
    <property type="entry name" value="Peptidase_M6"/>
    <property type="match status" value="1"/>
</dbReference>
<dbReference type="Proteomes" id="UP000076586">
    <property type="component" value="Unassembled WGS sequence"/>
</dbReference>
<comment type="caution">
    <text evidence="3">The sequence shown here is derived from an EMBL/GenBank/DDBJ whole genome shotgun (WGS) entry which is preliminary data.</text>
</comment>
<evidence type="ECO:0000256" key="1">
    <source>
        <dbReference type="SAM" id="SignalP"/>
    </source>
</evidence>
<proteinExistence type="predicted"/>
<sequence length="843" mass="91521">MKKSFYILSILLICATKVAAVSAFPWPVKITQPDGSSVTVVQKGDEHVHWMETSDGMTLMKNARGYITYATTDSKGNMIASDIVAQDATERSDKAKSFLSGQTRKIFFSQLQLDSMTSQLKASIMKRQKSSALPTGTVKILVVLMGFQDVAFTKTTSDFNNLFNQTGYSVNNNQSSVKDFFTTTSYGKFAMNFDVKGPFTASRPRSYYGKDVGGLGNDQHPDSLVVEAIRAVHTTNPSFDFSGYSAINVIFAGNGQEFTSVSTDAIWSHQNDFTPPSYCSITHYLCTPELYANSPSVTCTMGVLCHELNHVIGAPDYYDTNYDNTGDGSYIGTGAWDLMAEGSWNRVGLNYYGTCPPNLTLYQKYRYGWIAPVELKSPTTISNMAANGTKGEAYIFKTLTQGEYYMLENRQQTGYDSSLPGHGLLIYHIAKDADDLYYDLNITSPQKVYPVCASATTNPTSTAASYGNIDSGGCAFPGTSGKTSFTDSTTPSAKSWDNTLTGKPITNISENGGTISFDFMKNVNVGPAPLNLTGKVSNTDYVLSWTAPTAIPQIGDSIQEVHWDGAALDGALSTGQQETMSCAQVFSSSTLASYVGKTFAGVKFYPYDANASAYHIQVFEYSSSTNKMVLKLDESVTGVKTSQWNEMYFTNPLSIQAGKVYAIGVQYTSASGYTVSVDRGPKIESTTAGNYGAVIIESGTPYTIGATNDYNFNVRGLINKSPLCSYNIYFNGDSIGNTTSLDFTIPSAKSGTYCLRTVNNGIVGTESACIDYIAPKFTEPYILCDNEKVIVYGMTEGTQIYVYSPVGKMIKNVISDGNPYSFTLPTGAWIVKAGALTKKLIIK</sequence>
<dbReference type="AlphaFoldDB" id="A0A171AHF8"/>
<keyword evidence="3" id="KW-0378">Hydrolase</keyword>
<dbReference type="OrthoDB" id="9813478at2"/>
<keyword evidence="3" id="KW-0482">Metalloprotease</keyword>
<feature type="signal peptide" evidence="1">
    <location>
        <begin position="1"/>
        <end position="19"/>
    </location>
</feature>
<dbReference type="PANTHER" id="PTHR41775:SF1">
    <property type="entry name" value="PEPTIDASE M6-LIKE DOMAIN-CONTAINING PROTEIN"/>
    <property type="match status" value="1"/>
</dbReference>
<reference evidence="4" key="2">
    <citation type="journal article" date="2017" name="Genome Announc.">
        <title>Draft genome sequence of Paludibacter jiangxiensis NM7(T), a propionate-producing fermentative bacterium.</title>
        <authorList>
            <person name="Qiu Y.-L."/>
            <person name="Tourlousse D.M."/>
            <person name="Matsuura N."/>
            <person name="Ohashi A."/>
            <person name="Sekiguchi Y."/>
        </authorList>
    </citation>
    <scope>NUCLEOTIDE SEQUENCE [LARGE SCALE GENOMIC DNA]</scope>
    <source>
        <strain evidence="4">NM7</strain>
    </source>
</reference>
<protein>
    <submittedName>
        <fullName evidence="3">M6 family metalloprotease domain-containing protein</fullName>
    </submittedName>
</protein>